<evidence type="ECO:0000259" key="22">
    <source>
        <dbReference type="PROSITE" id="PS51215"/>
    </source>
</evidence>
<feature type="compositionally biased region" description="Basic and acidic residues" evidence="18">
    <location>
        <begin position="735"/>
        <end position="768"/>
    </location>
</feature>
<evidence type="ECO:0000256" key="17">
    <source>
        <dbReference type="SAM" id="Coils"/>
    </source>
</evidence>
<dbReference type="FunFam" id="2.170.270.10:FF:000016">
    <property type="entry name" value="Histone-lysine N-methyltransferase"/>
    <property type="match status" value="1"/>
</dbReference>
<feature type="compositionally biased region" description="Basic and acidic residues" evidence="18">
    <location>
        <begin position="929"/>
        <end position="939"/>
    </location>
</feature>
<evidence type="ECO:0000313" key="24">
    <source>
        <dbReference type="Proteomes" id="UP000007266"/>
    </source>
</evidence>
<feature type="domain" description="AWS" evidence="22">
    <location>
        <begin position="518"/>
        <end position="571"/>
    </location>
</feature>
<keyword evidence="4" id="KW-0158">Chromosome</keyword>
<name>D6WL79_TRICA</name>
<dbReference type="GO" id="GO:0000785">
    <property type="term" value="C:chromatin"/>
    <property type="evidence" value="ECO:0000318"/>
    <property type="project" value="GO_Central"/>
</dbReference>
<dbReference type="InterPro" id="IPR001202">
    <property type="entry name" value="WW_dom"/>
</dbReference>
<evidence type="ECO:0000256" key="5">
    <source>
        <dbReference type="ARBA" id="ARBA00022473"/>
    </source>
</evidence>
<dbReference type="CDD" id="cd00201">
    <property type="entry name" value="WW"/>
    <property type="match status" value="1"/>
</dbReference>
<dbReference type="Gene3D" id="1.10.1740.100">
    <property type="entry name" value="Set2, Rpb1 interacting domain"/>
    <property type="match status" value="1"/>
</dbReference>
<dbReference type="STRING" id="7070.D6WL79"/>
<organism evidence="23 24">
    <name type="scientific">Tribolium castaneum</name>
    <name type="common">Red flour beetle</name>
    <dbReference type="NCBI Taxonomy" id="7070"/>
    <lineage>
        <taxon>Eukaryota</taxon>
        <taxon>Metazoa</taxon>
        <taxon>Ecdysozoa</taxon>
        <taxon>Arthropoda</taxon>
        <taxon>Hexapoda</taxon>
        <taxon>Insecta</taxon>
        <taxon>Pterygota</taxon>
        <taxon>Neoptera</taxon>
        <taxon>Endopterygota</taxon>
        <taxon>Coleoptera</taxon>
        <taxon>Polyphaga</taxon>
        <taxon>Cucujiformia</taxon>
        <taxon>Tenebrionidae</taxon>
        <taxon>Tenebrionidae incertae sedis</taxon>
        <taxon>Tribolium</taxon>
    </lineage>
</organism>
<dbReference type="Pfam" id="PF17907">
    <property type="entry name" value="AWS"/>
    <property type="match status" value="1"/>
</dbReference>
<dbReference type="PROSITE" id="PS51215">
    <property type="entry name" value="AWS"/>
    <property type="match status" value="1"/>
</dbReference>
<feature type="region of interest" description="Disordered" evidence="18">
    <location>
        <begin position="1"/>
        <end position="97"/>
    </location>
</feature>
<feature type="compositionally biased region" description="Basic residues" evidence="18">
    <location>
        <begin position="359"/>
        <end position="370"/>
    </location>
</feature>
<dbReference type="PROSITE" id="PS01159">
    <property type="entry name" value="WW_DOMAIN_1"/>
    <property type="match status" value="1"/>
</dbReference>
<evidence type="ECO:0000256" key="11">
    <source>
        <dbReference type="ARBA" id="ARBA00022782"/>
    </source>
</evidence>
<dbReference type="InterPro" id="IPR042294">
    <property type="entry name" value="SETD2_animal"/>
</dbReference>
<dbReference type="GO" id="GO:0005634">
    <property type="term" value="C:nucleus"/>
    <property type="evidence" value="ECO:0000318"/>
    <property type="project" value="GO_Central"/>
</dbReference>
<keyword evidence="13" id="KW-0156">Chromatin regulator</keyword>
<dbReference type="EC" id="2.1.1.359" evidence="3"/>
<comment type="subcellular location">
    <subcellularLocation>
        <location evidence="2">Chromosome</location>
    </subcellularLocation>
    <subcellularLocation>
        <location evidence="1">Nucleus</location>
    </subcellularLocation>
</comment>
<evidence type="ECO:0000259" key="19">
    <source>
        <dbReference type="PROSITE" id="PS50020"/>
    </source>
</evidence>
<evidence type="ECO:0000256" key="7">
    <source>
        <dbReference type="ARBA" id="ARBA00022603"/>
    </source>
</evidence>
<dbReference type="PhylomeDB" id="D6WL79"/>
<dbReference type="Gene3D" id="2.20.70.10">
    <property type="match status" value="1"/>
</dbReference>
<evidence type="ECO:0000256" key="6">
    <source>
        <dbReference type="ARBA" id="ARBA00022553"/>
    </source>
</evidence>
<evidence type="ECO:0000256" key="2">
    <source>
        <dbReference type="ARBA" id="ARBA00004286"/>
    </source>
</evidence>
<dbReference type="Pfam" id="PF00856">
    <property type="entry name" value="SET"/>
    <property type="match status" value="1"/>
</dbReference>
<feature type="region of interest" description="Disordered" evidence="18">
    <location>
        <begin position="135"/>
        <end position="159"/>
    </location>
</feature>
<dbReference type="PANTHER" id="PTHR46711:SF1">
    <property type="entry name" value="HISTONE-LYSINE N-METHYLTRANSFERASE SETD2"/>
    <property type="match status" value="1"/>
</dbReference>
<feature type="compositionally biased region" description="Polar residues" evidence="18">
    <location>
        <begin position="966"/>
        <end position="976"/>
    </location>
</feature>
<evidence type="ECO:0000256" key="3">
    <source>
        <dbReference type="ARBA" id="ARBA00012178"/>
    </source>
</evidence>
<dbReference type="PROSITE" id="PS50280">
    <property type="entry name" value="SET"/>
    <property type="match status" value="1"/>
</dbReference>
<feature type="region of interest" description="Disordered" evidence="18">
    <location>
        <begin position="908"/>
        <end position="976"/>
    </location>
</feature>
<evidence type="ECO:0000256" key="14">
    <source>
        <dbReference type="ARBA" id="ARBA00023015"/>
    </source>
</evidence>
<dbReference type="Gene3D" id="2.170.270.10">
    <property type="entry name" value="SET domain"/>
    <property type="match status" value="1"/>
</dbReference>
<feature type="region of interest" description="Disordered" evidence="18">
    <location>
        <begin position="1344"/>
        <end position="1400"/>
    </location>
</feature>
<keyword evidence="17" id="KW-0175">Coiled coil</keyword>
<feature type="compositionally biased region" description="Acidic residues" evidence="18">
    <location>
        <begin position="1376"/>
        <end position="1388"/>
    </location>
</feature>
<feature type="compositionally biased region" description="Acidic residues" evidence="18">
    <location>
        <begin position="1314"/>
        <end position="1325"/>
    </location>
</feature>
<keyword evidence="5" id="KW-0217">Developmental protein</keyword>
<dbReference type="InterPro" id="IPR013257">
    <property type="entry name" value="SRI"/>
</dbReference>
<feature type="domain" description="SET" evidence="20">
    <location>
        <begin position="573"/>
        <end position="690"/>
    </location>
</feature>
<evidence type="ECO:0000256" key="1">
    <source>
        <dbReference type="ARBA" id="ARBA00004123"/>
    </source>
</evidence>
<keyword evidence="24" id="KW-1185">Reference proteome</keyword>
<keyword evidence="14" id="KW-0805">Transcription regulation</keyword>
<feature type="region of interest" description="Disordered" evidence="18">
    <location>
        <begin position="712"/>
        <end position="784"/>
    </location>
</feature>
<dbReference type="GO" id="GO:0032259">
    <property type="term" value="P:methylation"/>
    <property type="evidence" value="ECO:0007669"/>
    <property type="project" value="UniProtKB-KW"/>
</dbReference>
<keyword evidence="10" id="KW-0479">Metal-binding</keyword>
<dbReference type="Pfam" id="PF00397">
    <property type="entry name" value="WW"/>
    <property type="match status" value="1"/>
</dbReference>
<feature type="compositionally biased region" description="Basic residues" evidence="18">
    <location>
        <begin position="769"/>
        <end position="780"/>
    </location>
</feature>
<keyword evidence="6" id="KW-0597">Phosphoprotein</keyword>
<evidence type="ECO:0000313" key="23">
    <source>
        <dbReference type="EMBL" id="EFA04076.1"/>
    </source>
</evidence>
<dbReference type="OMA" id="THKGIKE"/>
<evidence type="ECO:0000256" key="8">
    <source>
        <dbReference type="ARBA" id="ARBA00022679"/>
    </source>
</evidence>
<dbReference type="SUPFAM" id="SSF82199">
    <property type="entry name" value="SET domain"/>
    <property type="match status" value="1"/>
</dbReference>
<accession>D6WL79</accession>
<dbReference type="SUPFAM" id="SSF51045">
    <property type="entry name" value="WW domain"/>
    <property type="match status" value="1"/>
</dbReference>
<dbReference type="GO" id="GO:0030154">
    <property type="term" value="P:cell differentiation"/>
    <property type="evidence" value="ECO:0007669"/>
    <property type="project" value="UniProtKB-KW"/>
</dbReference>
<dbReference type="PANTHER" id="PTHR46711">
    <property type="entry name" value="HISTONE-LYSINE N-METHYLTRANSFERASE SETD2"/>
    <property type="match status" value="1"/>
</dbReference>
<dbReference type="eggNOG" id="KOG4442">
    <property type="taxonomic scope" value="Eukaryota"/>
</dbReference>
<dbReference type="KEGG" id="tca:662406"/>
<dbReference type="CDD" id="cd19172">
    <property type="entry name" value="SET_SETD2"/>
    <property type="match status" value="1"/>
</dbReference>
<dbReference type="Pfam" id="PF08236">
    <property type="entry name" value="SRI"/>
    <property type="match status" value="1"/>
</dbReference>
<keyword evidence="7" id="KW-0489">Methyltransferase</keyword>
<evidence type="ECO:0000256" key="4">
    <source>
        <dbReference type="ARBA" id="ARBA00022454"/>
    </source>
</evidence>
<feature type="domain" description="WW" evidence="19">
    <location>
        <begin position="1253"/>
        <end position="1286"/>
    </location>
</feature>
<feature type="coiled-coil region" evidence="17">
    <location>
        <begin position="1417"/>
        <end position="1444"/>
    </location>
</feature>
<dbReference type="PROSITE" id="PS50020">
    <property type="entry name" value="WW_DOMAIN_2"/>
    <property type="match status" value="1"/>
</dbReference>
<dbReference type="InterPro" id="IPR044437">
    <property type="entry name" value="SETD2/Set2_SET"/>
</dbReference>
<feature type="region of interest" description="Disordered" evidence="18">
    <location>
        <begin position="1281"/>
        <end position="1325"/>
    </location>
</feature>
<feature type="region of interest" description="Disordered" evidence="18">
    <location>
        <begin position="991"/>
        <end position="1012"/>
    </location>
</feature>
<evidence type="ECO:0000256" key="13">
    <source>
        <dbReference type="ARBA" id="ARBA00022853"/>
    </source>
</evidence>
<reference evidence="23 24" key="2">
    <citation type="journal article" date="2010" name="Nucleic Acids Res.">
        <title>BeetleBase in 2010: revisions to provide comprehensive genomic information for Tribolium castaneum.</title>
        <authorList>
            <person name="Kim H.S."/>
            <person name="Murphy T."/>
            <person name="Xia J."/>
            <person name="Caragea D."/>
            <person name="Park Y."/>
            <person name="Beeman R.W."/>
            <person name="Lorenzen M.D."/>
            <person name="Butcher S."/>
            <person name="Manak J.R."/>
            <person name="Brown S.J."/>
        </authorList>
    </citation>
    <scope>GENOME REANNOTATION</scope>
    <source>
        <strain evidence="23 24">Georgia GA2</strain>
    </source>
</reference>
<dbReference type="SMART" id="SM00456">
    <property type="entry name" value="WW"/>
    <property type="match status" value="1"/>
</dbReference>
<reference evidence="23 24" key="1">
    <citation type="journal article" date="2008" name="Nature">
        <title>The genome of the model beetle and pest Tribolium castaneum.</title>
        <authorList>
            <consortium name="Tribolium Genome Sequencing Consortium"/>
            <person name="Richards S."/>
            <person name="Gibbs R.A."/>
            <person name="Weinstock G.M."/>
            <person name="Brown S.J."/>
            <person name="Denell R."/>
            <person name="Beeman R.W."/>
            <person name="Gibbs R."/>
            <person name="Beeman R.W."/>
            <person name="Brown S.J."/>
            <person name="Bucher G."/>
            <person name="Friedrich M."/>
            <person name="Grimmelikhuijzen C.J."/>
            <person name="Klingler M."/>
            <person name="Lorenzen M."/>
            <person name="Richards S."/>
            <person name="Roth S."/>
            <person name="Schroder R."/>
            <person name="Tautz D."/>
            <person name="Zdobnov E.M."/>
            <person name="Muzny D."/>
            <person name="Gibbs R.A."/>
            <person name="Weinstock G.M."/>
            <person name="Attaway T."/>
            <person name="Bell S."/>
            <person name="Buhay C.J."/>
            <person name="Chandrabose M.N."/>
            <person name="Chavez D."/>
            <person name="Clerk-Blankenburg K.P."/>
            <person name="Cree A."/>
            <person name="Dao M."/>
            <person name="Davis C."/>
            <person name="Chacko J."/>
            <person name="Dinh H."/>
            <person name="Dugan-Rocha S."/>
            <person name="Fowler G."/>
            <person name="Garner T.T."/>
            <person name="Garnes J."/>
            <person name="Gnirke A."/>
            <person name="Hawes A."/>
            <person name="Hernandez J."/>
            <person name="Hines S."/>
            <person name="Holder M."/>
            <person name="Hume J."/>
            <person name="Jhangiani S.N."/>
            <person name="Joshi V."/>
            <person name="Khan Z.M."/>
            <person name="Jackson L."/>
            <person name="Kovar C."/>
            <person name="Kowis A."/>
            <person name="Lee S."/>
            <person name="Lewis L.R."/>
            <person name="Margolis J."/>
            <person name="Morgan M."/>
            <person name="Nazareth L.V."/>
            <person name="Nguyen N."/>
            <person name="Okwuonu G."/>
            <person name="Parker D."/>
            <person name="Richards S."/>
            <person name="Ruiz S.J."/>
            <person name="Santibanez J."/>
            <person name="Savard J."/>
            <person name="Scherer S.E."/>
            <person name="Schneider B."/>
            <person name="Sodergren E."/>
            <person name="Tautz D."/>
            <person name="Vattahil S."/>
            <person name="Villasana D."/>
            <person name="White C.S."/>
            <person name="Wright R."/>
            <person name="Park Y."/>
            <person name="Beeman R.W."/>
            <person name="Lord J."/>
            <person name="Oppert B."/>
            <person name="Lorenzen M."/>
            <person name="Brown S."/>
            <person name="Wang L."/>
            <person name="Savard J."/>
            <person name="Tautz D."/>
            <person name="Richards S."/>
            <person name="Weinstock G."/>
            <person name="Gibbs R.A."/>
            <person name="Liu Y."/>
            <person name="Worley K."/>
            <person name="Weinstock G."/>
            <person name="Elsik C.G."/>
            <person name="Reese J.T."/>
            <person name="Elhaik E."/>
            <person name="Landan G."/>
            <person name="Graur D."/>
            <person name="Arensburger P."/>
            <person name="Atkinson P."/>
            <person name="Beeman R.W."/>
            <person name="Beidler J."/>
            <person name="Brown S.J."/>
            <person name="Demuth J.P."/>
            <person name="Drury D.W."/>
            <person name="Du Y.Z."/>
            <person name="Fujiwara H."/>
            <person name="Lorenzen M."/>
            <person name="Maselli V."/>
            <person name="Osanai M."/>
            <person name="Park Y."/>
            <person name="Robertson H.M."/>
            <person name="Tu Z."/>
            <person name="Wang J.J."/>
            <person name="Wang S."/>
            <person name="Richards S."/>
            <person name="Song H."/>
            <person name="Zhang L."/>
            <person name="Sodergren E."/>
            <person name="Werner D."/>
            <person name="Stanke M."/>
            <person name="Morgenstern B."/>
            <person name="Solovyev V."/>
            <person name="Kosarev P."/>
            <person name="Brown G."/>
            <person name="Chen H.C."/>
            <person name="Ermolaeva O."/>
            <person name="Hlavina W."/>
            <person name="Kapustin Y."/>
            <person name="Kiryutin B."/>
            <person name="Kitts P."/>
            <person name="Maglott D."/>
            <person name="Pruitt K."/>
            <person name="Sapojnikov V."/>
            <person name="Souvorov A."/>
            <person name="Mackey A.J."/>
            <person name="Waterhouse R.M."/>
            <person name="Wyder S."/>
            <person name="Zdobnov E.M."/>
            <person name="Zdobnov E.M."/>
            <person name="Wyder S."/>
            <person name="Kriventseva E.V."/>
            <person name="Kadowaki T."/>
            <person name="Bork P."/>
            <person name="Aranda M."/>
            <person name="Bao R."/>
            <person name="Beermann A."/>
            <person name="Berns N."/>
            <person name="Bolognesi R."/>
            <person name="Bonneton F."/>
            <person name="Bopp D."/>
            <person name="Brown S.J."/>
            <person name="Bucher G."/>
            <person name="Butts T."/>
            <person name="Chaumot A."/>
            <person name="Denell R.E."/>
            <person name="Ferrier D.E."/>
            <person name="Friedrich M."/>
            <person name="Gordon C.M."/>
            <person name="Jindra M."/>
            <person name="Klingler M."/>
            <person name="Lan Q."/>
            <person name="Lattorff H.M."/>
            <person name="Laudet V."/>
            <person name="von Levetsow C."/>
            <person name="Liu Z."/>
            <person name="Lutz R."/>
            <person name="Lynch J.A."/>
            <person name="da Fonseca R.N."/>
            <person name="Posnien N."/>
            <person name="Reuter R."/>
            <person name="Roth S."/>
            <person name="Savard J."/>
            <person name="Schinko J.B."/>
            <person name="Schmitt C."/>
            <person name="Schoppmeier M."/>
            <person name="Schroder R."/>
            <person name="Shippy T.D."/>
            <person name="Simonnet F."/>
            <person name="Marques-Souza H."/>
            <person name="Tautz D."/>
            <person name="Tomoyasu Y."/>
            <person name="Trauner J."/>
            <person name="Van der Zee M."/>
            <person name="Vervoort M."/>
            <person name="Wittkopp N."/>
            <person name="Wimmer E.A."/>
            <person name="Yang X."/>
            <person name="Jones A.K."/>
            <person name="Sattelle D.B."/>
            <person name="Ebert P.R."/>
            <person name="Nelson D."/>
            <person name="Scott J.G."/>
            <person name="Beeman R.W."/>
            <person name="Muthukrishnan S."/>
            <person name="Kramer K.J."/>
            <person name="Arakane Y."/>
            <person name="Beeman R.W."/>
            <person name="Zhu Q."/>
            <person name="Hogenkamp D."/>
            <person name="Dixit R."/>
            <person name="Oppert B."/>
            <person name="Jiang H."/>
            <person name="Zou Z."/>
            <person name="Marshall J."/>
            <person name="Elpidina E."/>
            <person name="Vinokurov K."/>
            <person name="Oppert C."/>
            <person name="Zou Z."/>
            <person name="Evans J."/>
            <person name="Lu Z."/>
            <person name="Zhao P."/>
            <person name="Sumathipala N."/>
            <person name="Altincicek B."/>
            <person name="Vilcinskas A."/>
            <person name="Williams M."/>
            <person name="Hultmark D."/>
            <person name="Hetru C."/>
            <person name="Jiang H."/>
            <person name="Grimmelikhuijzen C.J."/>
            <person name="Hauser F."/>
            <person name="Cazzamali G."/>
            <person name="Williamson M."/>
            <person name="Park Y."/>
            <person name="Li B."/>
            <person name="Tanaka Y."/>
            <person name="Predel R."/>
            <person name="Neupert S."/>
            <person name="Schachtner J."/>
            <person name="Verleyen P."/>
            <person name="Raible F."/>
            <person name="Bork P."/>
            <person name="Friedrich M."/>
            <person name="Walden K.K."/>
            <person name="Robertson H.M."/>
            <person name="Angeli S."/>
            <person name="Foret S."/>
            <person name="Bucher G."/>
            <person name="Schuetz S."/>
            <person name="Maleszka R."/>
            <person name="Wimmer E.A."/>
            <person name="Beeman R.W."/>
            <person name="Lorenzen M."/>
            <person name="Tomoyasu Y."/>
            <person name="Miller S.C."/>
            <person name="Grossmann D."/>
            <person name="Bucher G."/>
        </authorList>
    </citation>
    <scope>NUCLEOTIDE SEQUENCE [LARGE SCALE GENOMIC DNA]</scope>
    <source>
        <strain evidence="23 24">Georgia GA2</strain>
    </source>
</reference>
<evidence type="ECO:0000259" key="21">
    <source>
        <dbReference type="PROSITE" id="PS50868"/>
    </source>
</evidence>
<evidence type="ECO:0000256" key="10">
    <source>
        <dbReference type="ARBA" id="ARBA00022723"/>
    </source>
</evidence>
<feature type="domain" description="Post-SET" evidence="21">
    <location>
        <begin position="697"/>
        <end position="713"/>
    </location>
</feature>
<feature type="compositionally biased region" description="Basic and acidic residues" evidence="18">
    <location>
        <begin position="135"/>
        <end position="155"/>
    </location>
</feature>
<feature type="region of interest" description="Disordered" evidence="18">
    <location>
        <begin position="217"/>
        <end position="251"/>
    </location>
</feature>
<feature type="compositionally biased region" description="Basic residues" evidence="18">
    <location>
        <begin position="50"/>
        <end position="67"/>
    </location>
</feature>
<dbReference type="InterPro" id="IPR046341">
    <property type="entry name" value="SET_dom_sf"/>
</dbReference>
<gene>
    <name evidence="23" type="primary">AUGUSTUS-3.0.2_14310</name>
    <name evidence="23" type="ORF">TcasGA2_TC014310</name>
</gene>
<keyword evidence="12" id="KW-0862">Zinc</keyword>
<dbReference type="GO" id="GO:0046872">
    <property type="term" value="F:metal ion binding"/>
    <property type="evidence" value="ECO:0007669"/>
    <property type="project" value="UniProtKB-KW"/>
</dbReference>
<dbReference type="SMART" id="SM00508">
    <property type="entry name" value="PostSET"/>
    <property type="match status" value="1"/>
</dbReference>
<feature type="compositionally biased region" description="Acidic residues" evidence="18">
    <location>
        <begin position="714"/>
        <end position="734"/>
    </location>
</feature>
<dbReference type="GO" id="GO:0140955">
    <property type="term" value="F:histone H3K36 trimethyltransferase activity"/>
    <property type="evidence" value="ECO:0007669"/>
    <property type="project" value="UniProtKB-EC"/>
</dbReference>
<dbReference type="SMART" id="SM00317">
    <property type="entry name" value="SET"/>
    <property type="match status" value="1"/>
</dbReference>
<feature type="compositionally biased region" description="Low complexity" evidence="18">
    <location>
        <begin position="1299"/>
        <end position="1313"/>
    </location>
</feature>
<protein>
    <recommendedName>
        <fullName evidence="3">[histone H3]-lysine(36) N-trimethyltransferase</fullName>
        <ecNumber evidence="3">2.1.1.359</ecNumber>
    </recommendedName>
</protein>
<dbReference type="EMBL" id="KQ971343">
    <property type="protein sequence ID" value="EFA04076.1"/>
    <property type="molecule type" value="Genomic_DNA"/>
</dbReference>
<keyword evidence="15" id="KW-0804">Transcription</keyword>
<evidence type="ECO:0000256" key="16">
    <source>
        <dbReference type="ARBA" id="ARBA00023242"/>
    </source>
</evidence>
<dbReference type="HOGENOM" id="CLU_245558_0_0_1"/>
<evidence type="ECO:0000256" key="12">
    <source>
        <dbReference type="ARBA" id="ARBA00022833"/>
    </source>
</evidence>
<evidence type="ECO:0000256" key="18">
    <source>
        <dbReference type="SAM" id="MobiDB-lite"/>
    </source>
</evidence>
<feature type="region of interest" description="Disordered" evidence="18">
    <location>
        <begin position="264"/>
        <end position="446"/>
    </location>
</feature>
<keyword evidence="9" id="KW-0949">S-adenosyl-L-methionine</keyword>
<feature type="compositionally biased region" description="Basic and acidic residues" evidence="18">
    <location>
        <begin position="371"/>
        <end position="383"/>
    </location>
</feature>
<evidence type="ECO:0000256" key="9">
    <source>
        <dbReference type="ARBA" id="ARBA00022691"/>
    </source>
</evidence>
<dbReference type="GO" id="GO:0046975">
    <property type="term" value="F:histone H3K36 methyltransferase activity"/>
    <property type="evidence" value="ECO:0000318"/>
    <property type="project" value="GO_Central"/>
</dbReference>
<dbReference type="InterPro" id="IPR001214">
    <property type="entry name" value="SET_dom"/>
</dbReference>
<sequence length="1569" mass="180649">MAPKKKRGGQNRVTFAPSKMSTRSGKKTATSPKTSKAKVPKMPKLATKATAKKGKAVPKAKKAAPKKTKIEVTSTDSEPLEMESEIDSKNNDEDLQPEPIEQVFLKMDDNFMETTEPEGEETETCEIREQLESLNVEEAHEPKPGNEEVNEHSSEESVVEEVIEIDGCGEYEYITEEFVPVVENAEVIIIDDEVEANNQVQEKPEQIISSEEKIQEMKLDETPQEEAKVDETKIVETPEQTKVEDKPAEETEIEDKLKEIEIETKLKKTVIEDKLEETKVEDKPEETKIDDKPEETKIDDKPEETKEQPMETVTEEAPEPEPENKTVPEEVKKVEEPKKRPDAPKTKKKVPKPKEPKKNPPKKKAAKPKPKKEPTDKTEEVRRSSRIKSINVLKQRSKGHGLVKSAKLPPDENKESATTQSSEEKSESATSLPATEADNKPVKVKSRWRRSSELEMNVLTPAAIVMETCGDSEKIAEANNLENKTKPTHDEEVTTRLKQFVHLKENLYLTDRMSCKEAKKMTCDCFLTPEEIERGELGCGEDCLNRLLMIECGGLCPVGDRCTNKKFQKSQFAPVEVFKTEKKGLGLRAAANIPYGEFILEYVGEVLDPEEFDNRADDYSNDKNKHYYFMSLRADAIIDATMKGNISRFINHSCDPNAETQKWTVNGELRIGFFSTRTILAGEEITFDYRFQRYGKEAQKCYCESSLCRGWLGEEPDDEDDEDEEDEEEEEAEETKDKVEEDKPEAEKIDSEAKETKSVEKVQKPPVKEKKKRSPRKKPRKELLEDLDQLDDEIDMLVTTGLKNQAHTLKLSRLMVRAKEPGQRAKLLRVLRRGELPCRRLFLDYHGLRLMHGYMTDAQDLAKTDKKYESLRLEMLQTLATLPIPNKTMLQDSKVLPTVEIWSSGKVNELPVDSDSSSPQTDQEPSQTPKEDDKKKEENVKEEEEVKDVKMDEDVEIRKSRGMEFQGSSENVGFTNTHGKELADEISSIFQEEDNTSSPTPPETKIVKPEVKSDEPNYQEEITALALKLLEEWSNLKEVFKIPKKERIEQMKEHEREANRGYIAGLGLEQDAEKKNESRYRILKRYRSIDKVDNSARKNIKLEDRTIANFPKLGKYERRKMFALQVEQREEERRRKQREMWRQHEQHCILLGTDPRLTAPFDPNRGYQCIWNPQIGQWQNYPIQNPNVIFNPQNPPVVSGMNNPNYPYLHPPGMIPNNVNPLHALPSLPYQEEVTKEEDYSQVKFMGPIPPPVKLPPKWKCAKDKYGRPYYYHIKIRKSQWEPPPFSQPQEEDLDDTSETSSSSDTSSLSSDTTSDESDSDDDLDDSKLLMQVKRQMEKQVKIALPAPVKTEEDEASPVVEDKEEETKLETQVCEENSEETPQVEENNDEKAQPGAKKRRTGLVQEIIISPRTEEDRLQFKEDLKRYKLNKEKLKREKEMIVQQTKKHAKEKRKSTIKLKMREMSDSNSETAKKVKEVFRSNMATVVVSVLNAYRKPDCKEGRITNTDDFKHLARKLTHFVMLKEMKHIEKIDDLVCTENVKAKAKEYIRKYMSKFGENYQKRNDEPDY</sequence>
<dbReference type="InterPro" id="IPR006560">
    <property type="entry name" value="AWS_dom"/>
</dbReference>
<feature type="compositionally biased region" description="Basic and acidic residues" evidence="18">
    <location>
        <begin position="947"/>
        <end position="962"/>
    </location>
</feature>
<dbReference type="SMART" id="SM00570">
    <property type="entry name" value="AWS"/>
    <property type="match status" value="1"/>
</dbReference>
<dbReference type="GO" id="GO:0006355">
    <property type="term" value="P:regulation of DNA-templated transcription"/>
    <property type="evidence" value="ECO:0000318"/>
    <property type="project" value="GO_Central"/>
</dbReference>
<evidence type="ECO:0000259" key="20">
    <source>
        <dbReference type="PROSITE" id="PS50280"/>
    </source>
</evidence>
<dbReference type="Proteomes" id="UP000007266">
    <property type="component" value="Linkage group 5"/>
</dbReference>
<keyword evidence="8" id="KW-0808">Transferase</keyword>
<keyword evidence="11" id="KW-0221">Differentiation</keyword>
<dbReference type="OrthoDB" id="308383at2759"/>
<feature type="compositionally biased region" description="Basic and acidic residues" evidence="18">
    <location>
        <begin position="264"/>
        <end position="309"/>
    </location>
</feature>
<dbReference type="InterPro" id="IPR036020">
    <property type="entry name" value="WW_dom_sf"/>
</dbReference>
<keyword evidence="16" id="KW-0539">Nucleus</keyword>
<dbReference type="InParanoid" id="D6WL79"/>
<feature type="compositionally biased region" description="Polar residues" evidence="18">
    <location>
        <begin position="914"/>
        <end position="928"/>
    </location>
</feature>
<dbReference type="PROSITE" id="PS50868">
    <property type="entry name" value="POST_SET"/>
    <property type="match status" value="1"/>
</dbReference>
<proteinExistence type="predicted"/>
<dbReference type="InterPro" id="IPR038190">
    <property type="entry name" value="SRI_sf"/>
</dbReference>
<evidence type="ECO:0000256" key="15">
    <source>
        <dbReference type="ARBA" id="ARBA00023163"/>
    </source>
</evidence>
<dbReference type="InterPro" id="IPR003616">
    <property type="entry name" value="Post-SET_dom"/>
</dbReference>
<feature type="compositionally biased region" description="Basic and acidic residues" evidence="18">
    <location>
        <begin position="322"/>
        <end position="345"/>
    </location>
</feature>